<dbReference type="EMBL" id="OBMM01000005">
    <property type="protein sequence ID" value="SOC26425.1"/>
    <property type="molecule type" value="Genomic_DNA"/>
</dbReference>
<dbReference type="Proteomes" id="UP000219068">
    <property type="component" value="Unassembled WGS sequence"/>
</dbReference>
<protein>
    <submittedName>
        <fullName evidence="1">Uncharacterized protein</fullName>
    </submittedName>
</protein>
<proteinExistence type="predicted"/>
<accession>A0A285TRW1</accession>
<dbReference type="AlphaFoldDB" id="A0A285TRW1"/>
<evidence type="ECO:0000313" key="1">
    <source>
        <dbReference type="EMBL" id="SOC26425.1"/>
    </source>
</evidence>
<reference evidence="1 2" key="1">
    <citation type="submission" date="2017-08" db="EMBL/GenBank/DDBJ databases">
        <authorList>
            <person name="de Groot N.N."/>
        </authorList>
    </citation>
    <scope>NUCLEOTIDE SEQUENCE [LARGE SCALE GENOMIC DNA]</scope>
    <source>
        <strain evidence="1 2">USBA 78</strain>
    </source>
</reference>
<name>A0A285TRW1_9PROT</name>
<organism evidence="1 2">
    <name type="scientific">Thalassospira xiamenensis</name>
    <dbReference type="NCBI Taxonomy" id="220697"/>
    <lineage>
        <taxon>Bacteria</taxon>
        <taxon>Pseudomonadati</taxon>
        <taxon>Pseudomonadota</taxon>
        <taxon>Alphaproteobacteria</taxon>
        <taxon>Rhodospirillales</taxon>
        <taxon>Thalassospiraceae</taxon>
        <taxon>Thalassospira</taxon>
    </lineage>
</organism>
<gene>
    <name evidence="1" type="ORF">SAMN05428964_105114</name>
</gene>
<evidence type="ECO:0000313" key="2">
    <source>
        <dbReference type="Proteomes" id="UP000219068"/>
    </source>
</evidence>
<sequence>MTSQTRNRAREDFTPLREAIDHLKDEFCSSED</sequence>